<dbReference type="PANTHER" id="PTHR22746">
    <property type="entry name" value="RAB6A-GEF COMPLEX PARTNER PROTEIN 1"/>
    <property type="match status" value="1"/>
</dbReference>
<feature type="region of interest" description="Disordered" evidence="3">
    <location>
        <begin position="607"/>
        <end position="647"/>
    </location>
</feature>
<evidence type="ECO:0000259" key="4">
    <source>
        <dbReference type="Pfam" id="PF07064"/>
    </source>
</evidence>
<accession>A0AAD9INA8</accession>
<dbReference type="SUPFAM" id="SSF50969">
    <property type="entry name" value="YVTN repeat-like/Quinoprotein amine dehydrogenase"/>
    <property type="match status" value="1"/>
</dbReference>
<gene>
    <name evidence="5" type="ORF">QBZ16_000715</name>
</gene>
<dbReference type="Gene3D" id="2.130.10.10">
    <property type="entry name" value="YVTN repeat-like/Quinoprotein amine dehydrogenase"/>
    <property type="match status" value="1"/>
</dbReference>
<dbReference type="SMART" id="SM00320">
    <property type="entry name" value="WD40"/>
    <property type="match status" value="2"/>
</dbReference>
<feature type="compositionally biased region" description="Polar residues" evidence="3">
    <location>
        <begin position="623"/>
        <end position="633"/>
    </location>
</feature>
<evidence type="ECO:0000256" key="1">
    <source>
        <dbReference type="ARBA" id="ARBA00004370"/>
    </source>
</evidence>
<proteinExistence type="predicted"/>
<dbReference type="EMBL" id="JASFZW010000001">
    <property type="protein sequence ID" value="KAK2080861.1"/>
    <property type="molecule type" value="Genomic_DNA"/>
</dbReference>
<comment type="caution">
    <text evidence="5">The sequence shown here is derived from an EMBL/GenBank/DDBJ whole genome shotgun (WGS) entry which is preliminary data.</text>
</comment>
<reference evidence="5" key="1">
    <citation type="submission" date="2021-01" db="EMBL/GenBank/DDBJ databases">
        <authorList>
            <person name="Eckstrom K.M.E."/>
        </authorList>
    </citation>
    <scope>NUCLEOTIDE SEQUENCE</scope>
    <source>
        <strain evidence="5">UVCC 0001</strain>
    </source>
</reference>
<dbReference type="GO" id="GO:0034066">
    <property type="term" value="C:Ric1-Rgp1 guanyl-nucleotide exchange factor complex"/>
    <property type="evidence" value="ECO:0007669"/>
    <property type="project" value="InterPro"/>
</dbReference>
<keyword evidence="6" id="KW-1185">Reference proteome</keyword>
<name>A0AAD9INA8_PROWI</name>
<organism evidence="5 6">
    <name type="scientific">Prototheca wickerhamii</name>
    <dbReference type="NCBI Taxonomy" id="3111"/>
    <lineage>
        <taxon>Eukaryota</taxon>
        <taxon>Viridiplantae</taxon>
        <taxon>Chlorophyta</taxon>
        <taxon>core chlorophytes</taxon>
        <taxon>Trebouxiophyceae</taxon>
        <taxon>Chlorellales</taxon>
        <taxon>Chlorellaceae</taxon>
        <taxon>Prototheca</taxon>
    </lineage>
</organism>
<protein>
    <recommendedName>
        <fullName evidence="4">RIC1 C-terminal alpha solenoid region domain-containing protein</fullName>
    </recommendedName>
</protein>
<keyword evidence="2" id="KW-0472">Membrane</keyword>
<dbReference type="InterPro" id="IPR015943">
    <property type="entry name" value="WD40/YVTN_repeat-like_dom_sf"/>
</dbReference>
<feature type="region of interest" description="Disordered" evidence="3">
    <location>
        <begin position="829"/>
        <end position="863"/>
    </location>
</feature>
<dbReference type="GO" id="GO:0000139">
    <property type="term" value="C:Golgi membrane"/>
    <property type="evidence" value="ECO:0007669"/>
    <property type="project" value="TreeGrafter"/>
</dbReference>
<dbReference type="Proteomes" id="UP001255856">
    <property type="component" value="Unassembled WGS sequence"/>
</dbReference>
<dbReference type="GO" id="GO:0005829">
    <property type="term" value="C:cytosol"/>
    <property type="evidence" value="ECO:0007669"/>
    <property type="project" value="TreeGrafter"/>
</dbReference>
<dbReference type="GO" id="GO:0006886">
    <property type="term" value="P:intracellular protein transport"/>
    <property type="evidence" value="ECO:0007669"/>
    <property type="project" value="InterPro"/>
</dbReference>
<sequence>MYFAYGFPQSLAAGTIRDQERFVDAIATEDHILVVYSDRIQAWSAGQHRIRLGEVVVGERDRQAEGAYIACSWQQGRRRLALLTDASFLHIYGVSSSREEKAAPSSPLLPPSSPAPPVEHLEIVPEAEDAQAASSPGGLQVVAAAHASRLGFLAFILSDGRAWLVQLSEEVLSAVDLASSVGCIHQPIAGPSSAFAGPTGATCAAFDPVNGVLALGCADGAVLLYDPVELLDARPDGGSVPALRSLSQEEWGIDPRQTLGAVACLRWTADGDALAVGHATAGVAVWSAGGCRLLSTVSASAPAGADAADAAKPPLEGPITGVCWSSCGYRLMAVPATTPGQLQELRFGRPVLGDTRSPLRPRWGPGQDLFDPATSGGLPPWMVSLGGGGDAHYLLAAEQVLLVRPRQAGGAQGAAAQGASEPELSLQYLRPPQAYIDAAYPLTMASRSLATGDIAIAGAVGVAVWLSTSGQWRLMGDAAQERSTHAAALVWLPGAVVGLVASVAPRARPGAAAPGPFRMLLYPRAHLDQSSVIATLDLGPAPITAADALGECVLLASGAVEFRLARYVPAGAGPAQLTLTRHLVLLDSVSPLQEMALVDPGLWGASEEGEEEEVIGADGSSAPDRTQTAESTEVSSPAPVSPAVATDEQGMPVLRAVLRRQDGALSLLDLDMGSEKHLARGVERFWLPALVRDGAPTAGTSLIEPGAAQAAAAAASFPPHSGTPAHSRSSSSASLGDAQLELRRQRTGFAHSRTTSGADVLSVGLDASYVSLVAAKAAAVTISSAAATASGSSSTARALPAAEFPWWFYGAGGMRLVFPSALLAGGTGDTTPGPGWASGTPGSATGSLVLTPASAPRRSPELDPPEPELAFDAGVYPLGVALADLSLVGLAQRAVHAPAGALEEQAPAALPVCRHPLPGSQPALPCLLRRLLAAGREAEALDLARWYAPVPHFGRSAEWLLFTALENDERDRVARRRLSVDEPESVDRLARNDSESVTLDRPSATLERSSSSVVPLSARRGRSRCGPALRATVALLAAFPRMYARTIVSVARKTDAALWPALFAAAGSPYRLALRLLAEGEPEAAAAALLLVNHVEGPGTARNAAVAVARAALEQRRYALAVRAVRFLTPPGEERLLPAVGLVGRRGTAGILAARRQSSGEAPQAGAAVGGEPASGLGSWIRSWWGEAAPSAVESAPPTPRPPRHESSEAEVLDSLTPLVDVWGLLSAHAWALLGAGGLRAKPSGEAVASLARLADALRALPGTELRELLVVGAREAGQAVDPAALDATVEAVARFRRSTVDVGVTTMDA</sequence>
<dbReference type="InterPro" id="IPR040096">
    <property type="entry name" value="Ric1"/>
</dbReference>
<dbReference type="InterPro" id="IPR009771">
    <property type="entry name" value="RIC1_C"/>
</dbReference>
<dbReference type="PANTHER" id="PTHR22746:SF10">
    <property type="entry name" value="GUANINE NUCLEOTIDE EXCHANGE FACTOR SUBUNIT RIC1"/>
    <property type="match status" value="1"/>
</dbReference>
<dbReference type="InterPro" id="IPR011044">
    <property type="entry name" value="Quino_amine_DH_bsu"/>
</dbReference>
<evidence type="ECO:0000256" key="2">
    <source>
        <dbReference type="ARBA" id="ARBA00023136"/>
    </source>
</evidence>
<evidence type="ECO:0000313" key="5">
    <source>
        <dbReference type="EMBL" id="KAK2080861.1"/>
    </source>
</evidence>
<feature type="compositionally biased region" description="Low complexity" evidence="3">
    <location>
        <begin position="634"/>
        <end position="645"/>
    </location>
</feature>
<dbReference type="GO" id="GO:0042147">
    <property type="term" value="P:retrograde transport, endosome to Golgi"/>
    <property type="evidence" value="ECO:0007669"/>
    <property type="project" value="TreeGrafter"/>
</dbReference>
<evidence type="ECO:0000256" key="3">
    <source>
        <dbReference type="SAM" id="MobiDB-lite"/>
    </source>
</evidence>
<feature type="domain" description="RIC1 C-terminal alpha solenoid region" evidence="4">
    <location>
        <begin position="926"/>
        <end position="1129"/>
    </location>
</feature>
<dbReference type="InterPro" id="IPR001680">
    <property type="entry name" value="WD40_rpt"/>
</dbReference>
<comment type="subcellular location">
    <subcellularLocation>
        <location evidence="1">Membrane</location>
    </subcellularLocation>
</comment>
<feature type="region of interest" description="Disordered" evidence="3">
    <location>
        <begin position="713"/>
        <end position="736"/>
    </location>
</feature>
<dbReference type="Pfam" id="PF07064">
    <property type="entry name" value="RIC1"/>
    <property type="match status" value="1"/>
</dbReference>
<evidence type="ECO:0000313" key="6">
    <source>
        <dbReference type="Proteomes" id="UP001255856"/>
    </source>
</evidence>